<accession>A0ABW4CS96</accession>
<proteinExistence type="predicted"/>
<feature type="domain" description="Abortive infection protein-like C-terminal" evidence="1">
    <location>
        <begin position="85"/>
        <end position="150"/>
    </location>
</feature>
<keyword evidence="3" id="KW-1185">Reference proteome</keyword>
<protein>
    <submittedName>
        <fullName evidence="2">Abortive infection family protein</fullName>
    </submittedName>
</protein>
<sequence length="291" mass="32907">MSFSDLDDFRIRADVFRVGAVEEKFRDMTVKFNRKEYGEAVAMAKTLIESTCAYVYHAVTSTEIAEEKGRQDRNTGIYTIGMFQEVQETLNLFEPQLPNLPQTTEVAKNICELVQSIANLRNSSAAAHGARLRSVPPSNAEALLAMEVAEDLSGVLLTLLHSFRYPDDSNVIGSFISVESDMVPFPDKDEPDRYVQDDQQVRVTYEVIQSVIQSIDIEFKTIPLNPNVDNEFVFDTIKDYLPRDAKFTEKEAALIFKFYSNVHDKNYRALLSQLGKGSEIIISALEQQEPI</sequence>
<name>A0ABW4CS96_9LACO</name>
<organism evidence="2 3">
    <name type="scientific">Lacticaseibacillus yichunensis</name>
    <dbReference type="NCBI Taxonomy" id="2486015"/>
    <lineage>
        <taxon>Bacteria</taxon>
        <taxon>Bacillati</taxon>
        <taxon>Bacillota</taxon>
        <taxon>Bacilli</taxon>
        <taxon>Lactobacillales</taxon>
        <taxon>Lactobacillaceae</taxon>
        <taxon>Lacticaseibacillus</taxon>
    </lineage>
</organism>
<dbReference type="Pfam" id="PF14355">
    <property type="entry name" value="Abi_C"/>
    <property type="match status" value="1"/>
</dbReference>
<dbReference type="Proteomes" id="UP001597192">
    <property type="component" value="Unassembled WGS sequence"/>
</dbReference>
<evidence type="ECO:0000313" key="3">
    <source>
        <dbReference type="Proteomes" id="UP001597192"/>
    </source>
</evidence>
<reference evidence="3" key="1">
    <citation type="journal article" date="2019" name="Int. J. Syst. Evol. Microbiol.">
        <title>The Global Catalogue of Microorganisms (GCM) 10K type strain sequencing project: providing services to taxonomists for standard genome sequencing and annotation.</title>
        <authorList>
            <consortium name="The Broad Institute Genomics Platform"/>
            <consortium name="The Broad Institute Genome Sequencing Center for Infectious Disease"/>
            <person name="Wu L."/>
            <person name="Ma J."/>
        </authorList>
    </citation>
    <scope>NUCLEOTIDE SEQUENCE [LARGE SCALE GENOMIC DNA]</scope>
    <source>
        <strain evidence="3">CCM 8947</strain>
    </source>
</reference>
<evidence type="ECO:0000313" key="2">
    <source>
        <dbReference type="EMBL" id="MFD1432376.1"/>
    </source>
</evidence>
<gene>
    <name evidence="2" type="ORF">ACFQ47_06725</name>
</gene>
<dbReference type="InterPro" id="IPR026001">
    <property type="entry name" value="Abi-like_C"/>
</dbReference>
<evidence type="ECO:0000259" key="1">
    <source>
        <dbReference type="Pfam" id="PF14355"/>
    </source>
</evidence>
<dbReference type="EMBL" id="JBHTOG010000035">
    <property type="protein sequence ID" value="MFD1432376.1"/>
    <property type="molecule type" value="Genomic_DNA"/>
</dbReference>
<dbReference type="RefSeq" id="WP_125698090.1">
    <property type="nucleotide sequence ID" value="NZ_JBHTOG010000035.1"/>
</dbReference>
<comment type="caution">
    <text evidence="2">The sequence shown here is derived from an EMBL/GenBank/DDBJ whole genome shotgun (WGS) entry which is preliminary data.</text>
</comment>